<dbReference type="PROSITE" id="PS50011">
    <property type="entry name" value="PROTEIN_KINASE_DOM"/>
    <property type="match status" value="1"/>
</dbReference>
<evidence type="ECO:0000256" key="8">
    <source>
        <dbReference type="ARBA" id="ARBA00048679"/>
    </source>
</evidence>
<evidence type="ECO:0000256" key="1">
    <source>
        <dbReference type="ARBA" id="ARBA00012513"/>
    </source>
</evidence>
<proteinExistence type="predicted"/>
<evidence type="ECO:0000313" key="10">
    <source>
        <dbReference type="EMBL" id="KAL2818186.1"/>
    </source>
</evidence>
<dbReference type="PANTHER" id="PTHR47634">
    <property type="entry name" value="PROTEIN KINASE DOMAIN-CONTAINING PROTEIN-RELATED"/>
    <property type="match status" value="1"/>
</dbReference>
<evidence type="ECO:0000256" key="2">
    <source>
        <dbReference type="ARBA" id="ARBA00022527"/>
    </source>
</evidence>
<sequence length="280" mass="31246">MIGDMLHERYRIIDKLGYGSYSTPSSVTHPGRDSIFPLLDEFEVTGPNGTHPCYTRTPARCELQEVSSSRLFPLEVTRALSAGLTLAIAYIHSQGYAHADIRLQNVLVKLPSSLDHFSPEVVSVTQCDGHPLPPNVPEKGVTSLYFGKNAEEFSLSDSRILLSDLGEAFAPGVEARRGEDSHGPLAWRPPEARFKPQAPLSYSADIWSLAATIWEIIGMKTIVSCHFATADEVLGPISVTWWERWEEWSQFFDDAGYPLDGRDVWPPLHDAFEQNVQKLH</sequence>
<evidence type="ECO:0000256" key="3">
    <source>
        <dbReference type="ARBA" id="ARBA00022679"/>
    </source>
</evidence>
<reference evidence="10 11" key="1">
    <citation type="submission" date="2024-07" db="EMBL/GenBank/DDBJ databases">
        <title>Section-level genome sequencing and comparative genomics of Aspergillus sections Usti and Cavernicolus.</title>
        <authorList>
            <consortium name="Lawrence Berkeley National Laboratory"/>
            <person name="Nybo J.L."/>
            <person name="Vesth T.C."/>
            <person name="Theobald S."/>
            <person name="Frisvad J.C."/>
            <person name="Larsen T.O."/>
            <person name="Kjaerboelling I."/>
            <person name="Rothschild-Mancinelli K."/>
            <person name="Lyhne E.K."/>
            <person name="Kogle M.E."/>
            <person name="Barry K."/>
            <person name="Clum A."/>
            <person name="Na H."/>
            <person name="Ledsgaard L."/>
            <person name="Lin J."/>
            <person name="Lipzen A."/>
            <person name="Kuo A."/>
            <person name="Riley R."/>
            <person name="Mondo S."/>
            <person name="LaButti K."/>
            <person name="Haridas S."/>
            <person name="Pangalinan J."/>
            <person name="Salamov A.A."/>
            <person name="Simmons B.A."/>
            <person name="Magnuson J.K."/>
            <person name="Chen J."/>
            <person name="Drula E."/>
            <person name="Henrissat B."/>
            <person name="Wiebenga A."/>
            <person name="Lubbers R.J."/>
            <person name="Gomes A.C."/>
            <person name="Makela M.R."/>
            <person name="Stajich J."/>
            <person name="Grigoriev I.V."/>
            <person name="Mortensen U.H."/>
            <person name="De vries R.P."/>
            <person name="Baker S.E."/>
            <person name="Andersen M.R."/>
        </authorList>
    </citation>
    <scope>NUCLEOTIDE SEQUENCE [LARGE SCALE GENOMIC DNA]</scope>
    <source>
        <strain evidence="10 11">CBS 600.67</strain>
    </source>
</reference>
<evidence type="ECO:0000256" key="7">
    <source>
        <dbReference type="ARBA" id="ARBA00047899"/>
    </source>
</evidence>
<accession>A0ABR4HS12</accession>
<dbReference type="EMBL" id="JBFXLS010000086">
    <property type="protein sequence ID" value="KAL2818186.1"/>
    <property type="molecule type" value="Genomic_DNA"/>
</dbReference>
<keyword evidence="2" id="KW-0723">Serine/threonine-protein kinase</keyword>
<organism evidence="10 11">
    <name type="scientific">Aspergillus cavernicola</name>
    <dbReference type="NCBI Taxonomy" id="176166"/>
    <lineage>
        <taxon>Eukaryota</taxon>
        <taxon>Fungi</taxon>
        <taxon>Dikarya</taxon>
        <taxon>Ascomycota</taxon>
        <taxon>Pezizomycotina</taxon>
        <taxon>Eurotiomycetes</taxon>
        <taxon>Eurotiomycetidae</taxon>
        <taxon>Eurotiales</taxon>
        <taxon>Aspergillaceae</taxon>
        <taxon>Aspergillus</taxon>
        <taxon>Aspergillus subgen. Nidulantes</taxon>
    </lineage>
</organism>
<keyword evidence="5" id="KW-0418">Kinase</keyword>
<dbReference type="InterPro" id="IPR051334">
    <property type="entry name" value="SRPK"/>
</dbReference>
<feature type="domain" description="Protein kinase" evidence="9">
    <location>
        <begin position="1"/>
        <end position="280"/>
    </location>
</feature>
<protein>
    <recommendedName>
        <fullName evidence="1">non-specific serine/threonine protein kinase</fullName>
        <ecNumber evidence="1">2.7.11.1</ecNumber>
    </recommendedName>
</protein>
<comment type="catalytic activity">
    <reaction evidence="7">
        <text>L-threonyl-[protein] + ATP = O-phospho-L-threonyl-[protein] + ADP + H(+)</text>
        <dbReference type="Rhea" id="RHEA:46608"/>
        <dbReference type="Rhea" id="RHEA-COMP:11060"/>
        <dbReference type="Rhea" id="RHEA-COMP:11605"/>
        <dbReference type="ChEBI" id="CHEBI:15378"/>
        <dbReference type="ChEBI" id="CHEBI:30013"/>
        <dbReference type="ChEBI" id="CHEBI:30616"/>
        <dbReference type="ChEBI" id="CHEBI:61977"/>
        <dbReference type="ChEBI" id="CHEBI:456216"/>
        <dbReference type="EC" id="2.7.11.1"/>
    </reaction>
</comment>
<dbReference type="InterPro" id="IPR011009">
    <property type="entry name" value="Kinase-like_dom_sf"/>
</dbReference>
<keyword evidence="11" id="KW-1185">Reference proteome</keyword>
<keyword evidence="6" id="KW-0067">ATP-binding</keyword>
<evidence type="ECO:0000256" key="6">
    <source>
        <dbReference type="ARBA" id="ARBA00022840"/>
    </source>
</evidence>
<evidence type="ECO:0000313" key="11">
    <source>
        <dbReference type="Proteomes" id="UP001610335"/>
    </source>
</evidence>
<comment type="catalytic activity">
    <reaction evidence="8">
        <text>L-seryl-[protein] + ATP = O-phospho-L-seryl-[protein] + ADP + H(+)</text>
        <dbReference type="Rhea" id="RHEA:17989"/>
        <dbReference type="Rhea" id="RHEA-COMP:9863"/>
        <dbReference type="Rhea" id="RHEA-COMP:11604"/>
        <dbReference type="ChEBI" id="CHEBI:15378"/>
        <dbReference type="ChEBI" id="CHEBI:29999"/>
        <dbReference type="ChEBI" id="CHEBI:30616"/>
        <dbReference type="ChEBI" id="CHEBI:83421"/>
        <dbReference type="ChEBI" id="CHEBI:456216"/>
        <dbReference type="EC" id="2.7.11.1"/>
    </reaction>
</comment>
<comment type="caution">
    <text evidence="10">The sequence shown here is derived from an EMBL/GenBank/DDBJ whole genome shotgun (WGS) entry which is preliminary data.</text>
</comment>
<dbReference type="Proteomes" id="UP001610335">
    <property type="component" value="Unassembled WGS sequence"/>
</dbReference>
<keyword evidence="3" id="KW-0808">Transferase</keyword>
<keyword evidence="4" id="KW-0547">Nucleotide-binding</keyword>
<dbReference type="SMART" id="SM00220">
    <property type="entry name" value="S_TKc"/>
    <property type="match status" value="1"/>
</dbReference>
<dbReference type="InterPro" id="IPR000719">
    <property type="entry name" value="Prot_kinase_dom"/>
</dbReference>
<evidence type="ECO:0000256" key="5">
    <source>
        <dbReference type="ARBA" id="ARBA00022777"/>
    </source>
</evidence>
<dbReference type="Gene3D" id="1.10.510.10">
    <property type="entry name" value="Transferase(Phosphotransferase) domain 1"/>
    <property type="match status" value="1"/>
</dbReference>
<dbReference type="Gene3D" id="3.30.200.20">
    <property type="entry name" value="Phosphorylase Kinase, domain 1"/>
    <property type="match status" value="1"/>
</dbReference>
<evidence type="ECO:0000256" key="4">
    <source>
        <dbReference type="ARBA" id="ARBA00022741"/>
    </source>
</evidence>
<evidence type="ECO:0000259" key="9">
    <source>
        <dbReference type="PROSITE" id="PS50011"/>
    </source>
</evidence>
<dbReference type="SUPFAM" id="SSF56112">
    <property type="entry name" value="Protein kinase-like (PK-like)"/>
    <property type="match status" value="1"/>
</dbReference>
<gene>
    <name evidence="10" type="ORF">BDW59DRAFT_175257</name>
</gene>
<dbReference type="EC" id="2.7.11.1" evidence="1"/>
<dbReference type="PANTHER" id="PTHR47634:SF9">
    <property type="entry name" value="PROTEIN KINASE DOMAIN-CONTAINING PROTEIN-RELATED"/>
    <property type="match status" value="1"/>
</dbReference>
<name>A0ABR4HS12_9EURO</name>